<dbReference type="AlphaFoldDB" id="A0AAD7ITJ2"/>
<reference evidence="1" key="1">
    <citation type="submission" date="2023-03" db="EMBL/GenBank/DDBJ databases">
        <title>Massive genome expansion in bonnet fungi (Mycena s.s.) driven by repeated elements and novel gene families across ecological guilds.</title>
        <authorList>
            <consortium name="Lawrence Berkeley National Laboratory"/>
            <person name="Harder C.B."/>
            <person name="Miyauchi S."/>
            <person name="Viragh M."/>
            <person name="Kuo A."/>
            <person name="Thoen E."/>
            <person name="Andreopoulos B."/>
            <person name="Lu D."/>
            <person name="Skrede I."/>
            <person name="Drula E."/>
            <person name="Henrissat B."/>
            <person name="Morin E."/>
            <person name="Kohler A."/>
            <person name="Barry K."/>
            <person name="LaButti K."/>
            <person name="Morin E."/>
            <person name="Salamov A."/>
            <person name="Lipzen A."/>
            <person name="Mereny Z."/>
            <person name="Hegedus B."/>
            <person name="Baldrian P."/>
            <person name="Stursova M."/>
            <person name="Weitz H."/>
            <person name="Taylor A."/>
            <person name="Grigoriev I.V."/>
            <person name="Nagy L.G."/>
            <person name="Martin F."/>
            <person name="Kauserud H."/>
        </authorList>
    </citation>
    <scope>NUCLEOTIDE SEQUENCE</scope>
    <source>
        <strain evidence="1">CBHHK182m</strain>
    </source>
</reference>
<organism evidence="1 2">
    <name type="scientific">Mycena metata</name>
    <dbReference type="NCBI Taxonomy" id="1033252"/>
    <lineage>
        <taxon>Eukaryota</taxon>
        <taxon>Fungi</taxon>
        <taxon>Dikarya</taxon>
        <taxon>Basidiomycota</taxon>
        <taxon>Agaricomycotina</taxon>
        <taxon>Agaricomycetes</taxon>
        <taxon>Agaricomycetidae</taxon>
        <taxon>Agaricales</taxon>
        <taxon>Marasmiineae</taxon>
        <taxon>Mycenaceae</taxon>
        <taxon>Mycena</taxon>
    </lineage>
</organism>
<gene>
    <name evidence="1" type="ORF">B0H16DRAFT_1461221</name>
</gene>
<evidence type="ECO:0000313" key="2">
    <source>
        <dbReference type="Proteomes" id="UP001215598"/>
    </source>
</evidence>
<keyword evidence="2" id="KW-1185">Reference proteome</keyword>
<sequence length="512" mass="56664">MIRTGQTWHYRQTMAQKFKYDEFEVRERLGAERSASAIQNRLGWYNGCRGRPFDSAEAGYKRCWSSSIFCAHAPTLKTRSGPTERVHWRIHGGQSALAFRAFPRPCCSHAFSGFAGVQLIPIMISCCWGHFTLKYSQMWQTQIRSSVTVEIVPGAAGEFRAVTVMVTPWETSHSAGHLVPEKISGIKNRHVFALILDFTSHNFWVTLYTMLICVMPAIPKNIQIMATGKPARPKRPDLVKGHQREQPVKKGRAEWSASALRAIPFALHAAATRSTRVRARTPGRFLVSFFFFICVKPPQANRRRWIFFLPFVLELVCIKIGLRFVHENSLGKAGVDPAPPSRYPSGLRDGLLFQARGAGYKYTEIGKKGWGRTEICARGGGPGGCRSKHRVCNMFSHGKELGRKEKNAKRTGACTCPTTSPSFIYGGGAQSAAQSAAPVPAGGSNVQMALSMAPHKTRIAARADTAKWRWWVRRAGGPRMCWWEKDAAIVGGAECECAGDAAALDADQGEYG</sequence>
<protein>
    <submittedName>
        <fullName evidence="1">Uncharacterized protein</fullName>
    </submittedName>
</protein>
<proteinExistence type="predicted"/>
<accession>A0AAD7ITJ2</accession>
<comment type="caution">
    <text evidence="1">The sequence shown here is derived from an EMBL/GenBank/DDBJ whole genome shotgun (WGS) entry which is preliminary data.</text>
</comment>
<name>A0AAD7ITJ2_9AGAR</name>
<dbReference type="EMBL" id="JARKIB010000069">
    <property type="protein sequence ID" value="KAJ7749445.1"/>
    <property type="molecule type" value="Genomic_DNA"/>
</dbReference>
<dbReference type="Proteomes" id="UP001215598">
    <property type="component" value="Unassembled WGS sequence"/>
</dbReference>
<evidence type="ECO:0000313" key="1">
    <source>
        <dbReference type="EMBL" id="KAJ7749445.1"/>
    </source>
</evidence>